<dbReference type="InterPro" id="IPR050204">
    <property type="entry name" value="AraC_XylS_family_regulators"/>
</dbReference>
<keyword evidence="6" id="KW-1185">Reference proteome</keyword>
<name>A0A1W6MZX0_9HYPH</name>
<accession>A0A1W6MZX0</accession>
<dbReference type="SMART" id="SM00342">
    <property type="entry name" value="HTH_ARAC"/>
    <property type="match status" value="1"/>
</dbReference>
<dbReference type="GO" id="GO:0003700">
    <property type="term" value="F:DNA-binding transcription factor activity"/>
    <property type="evidence" value="ECO:0007669"/>
    <property type="project" value="InterPro"/>
</dbReference>
<protein>
    <recommendedName>
        <fullName evidence="4">HTH araC/xylS-type domain-containing protein</fullName>
    </recommendedName>
</protein>
<dbReference type="EMBL" id="CP019948">
    <property type="protein sequence ID" value="ARN83122.1"/>
    <property type="molecule type" value="Genomic_DNA"/>
</dbReference>
<evidence type="ECO:0000256" key="1">
    <source>
        <dbReference type="ARBA" id="ARBA00023015"/>
    </source>
</evidence>
<dbReference type="GO" id="GO:0043565">
    <property type="term" value="F:sequence-specific DNA binding"/>
    <property type="evidence" value="ECO:0007669"/>
    <property type="project" value="InterPro"/>
</dbReference>
<evidence type="ECO:0000313" key="6">
    <source>
        <dbReference type="Proteomes" id="UP000193978"/>
    </source>
</evidence>
<dbReference type="SUPFAM" id="SSF46689">
    <property type="entry name" value="Homeodomain-like"/>
    <property type="match status" value="2"/>
</dbReference>
<proteinExistence type="predicted"/>
<sequence>MARTTSSALPIRPTAVFVRGAYALIEANYQKELSITDISAALEIGPYHLMREFRRHIGIPMQALQSQFRVEFGKKLLRQGLPVAEVSLEAGFADQGHFTKRFREIVGAPAAAYQRNSQGVGA</sequence>
<evidence type="ECO:0000259" key="4">
    <source>
        <dbReference type="PROSITE" id="PS01124"/>
    </source>
</evidence>
<dbReference type="Pfam" id="PF12833">
    <property type="entry name" value="HTH_18"/>
    <property type="match status" value="1"/>
</dbReference>
<organism evidence="5 6">
    <name type="scientific">Methylocystis bryophila</name>
    <dbReference type="NCBI Taxonomy" id="655015"/>
    <lineage>
        <taxon>Bacteria</taxon>
        <taxon>Pseudomonadati</taxon>
        <taxon>Pseudomonadota</taxon>
        <taxon>Alphaproteobacteria</taxon>
        <taxon>Hyphomicrobiales</taxon>
        <taxon>Methylocystaceae</taxon>
        <taxon>Methylocystis</taxon>
    </lineage>
</organism>
<evidence type="ECO:0000313" key="5">
    <source>
        <dbReference type="EMBL" id="ARN83122.1"/>
    </source>
</evidence>
<feature type="domain" description="HTH araC/xylS-type" evidence="4">
    <location>
        <begin position="19"/>
        <end position="116"/>
    </location>
</feature>
<dbReference type="Gene3D" id="1.10.10.60">
    <property type="entry name" value="Homeodomain-like"/>
    <property type="match status" value="1"/>
</dbReference>
<dbReference type="InterPro" id="IPR018062">
    <property type="entry name" value="HTH_AraC-typ_CS"/>
</dbReference>
<dbReference type="STRING" id="655015.B1812_20870"/>
<dbReference type="Proteomes" id="UP000193978">
    <property type="component" value="Chromosome"/>
</dbReference>
<dbReference type="AlphaFoldDB" id="A0A1W6MZX0"/>
<evidence type="ECO:0000256" key="3">
    <source>
        <dbReference type="ARBA" id="ARBA00023163"/>
    </source>
</evidence>
<keyword evidence="2" id="KW-0238">DNA-binding</keyword>
<dbReference type="InterPro" id="IPR018060">
    <property type="entry name" value="HTH_AraC"/>
</dbReference>
<evidence type="ECO:0000256" key="2">
    <source>
        <dbReference type="ARBA" id="ARBA00023125"/>
    </source>
</evidence>
<reference evidence="5 6" key="1">
    <citation type="submission" date="2017-02" db="EMBL/GenBank/DDBJ databases">
        <authorList>
            <person name="Peterson S.W."/>
        </authorList>
    </citation>
    <scope>NUCLEOTIDE SEQUENCE [LARGE SCALE GENOMIC DNA]</scope>
    <source>
        <strain evidence="5 6">S285</strain>
    </source>
</reference>
<dbReference type="PROSITE" id="PS00041">
    <property type="entry name" value="HTH_ARAC_FAMILY_1"/>
    <property type="match status" value="1"/>
</dbReference>
<dbReference type="PANTHER" id="PTHR46796">
    <property type="entry name" value="HTH-TYPE TRANSCRIPTIONAL ACTIVATOR RHAS-RELATED"/>
    <property type="match status" value="1"/>
</dbReference>
<gene>
    <name evidence="5" type="ORF">B1812_20870</name>
</gene>
<dbReference type="InterPro" id="IPR009057">
    <property type="entry name" value="Homeodomain-like_sf"/>
</dbReference>
<keyword evidence="1" id="KW-0805">Transcription regulation</keyword>
<keyword evidence="3" id="KW-0804">Transcription</keyword>
<dbReference type="PROSITE" id="PS01124">
    <property type="entry name" value="HTH_ARAC_FAMILY_2"/>
    <property type="match status" value="1"/>
</dbReference>
<dbReference type="KEGG" id="mbry:B1812_20870"/>